<evidence type="ECO:0000313" key="2">
    <source>
        <dbReference type="EMBL" id="RKR82344.1"/>
    </source>
</evidence>
<dbReference type="EMBL" id="RBKU01000001">
    <property type="protein sequence ID" value="RKR82344.1"/>
    <property type="molecule type" value="Genomic_DNA"/>
</dbReference>
<evidence type="ECO:0008006" key="4">
    <source>
        <dbReference type="Google" id="ProtNLM"/>
    </source>
</evidence>
<dbReference type="AlphaFoldDB" id="A0A495J215"/>
<name>A0A495J215_9SPHI</name>
<reference evidence="2 3" key="1">
    <citation type="submission" date="2018-10" db="EMBL/GenBank/DDBJ databases">
        <title>Genomic Encyclopedia of Archaeal and Bacterial Type Strains, Phase II (KMG-II): from individual species to whole genera.</title>
        <authorList>
            <person name="Goeker M."/>
        </authorList>
    </citation>
    <scope>NUCLEOTIDE SEQUENCE [LARGE SCALE GENOMIC DNA]</scope>
    <source>
        <strain evidence="2 3">DSM 18602</strain>
    </source>
</reference>
<dbReference type="PROSITE" id="PS51257">
    <property type="entry name" value="PROKAR_LIPOPROTEIN"/>
    <property type="match status" value="1"/>
</dbReference>
<feature type="chain" id="PRO_5019713446" description="Lipoprotein" evidence="1">
    <location>
        <begin position="22"/>
        <end position="155"/>
    </location>
</feature>
<organism evidence="2 3">
    <name type="scientific">Mucilaginibacter gracilis</name>
    <dbReference type="NCBI Taxonomy" id="423350"/>
    <lineage>
        <taxon>Bacteria</taxon>
        <taxon>Pseudomonadati</taxon>
        <taxon>Bacteroidota</taxon>
        <taxon>Sphingobacteriia</taxon>
        <taxon>Sphingobacteriales</taxon>
        <taxon>Sphingobacteriaceae</taxon>
        <taxon>Mucilaginibacter</taxon>
    </lineage>
</organism>
<feature type="signal peptide" evidence="1">
    <location>
        <begin position="1"/>
        <end position="21"/>
    </location>
</feature>
<comment type="caution">
    <text evidence="2">The sequence shown here is derived from an EMBL/GenBank/DDBJ whole genome shotgun (WGS) entry which is preliminary data.</text>
</comment>
<gene>
    <name evidence="2" type="ORF">BDD43_2520</name>
</gene>
<evidence type="ECO:0000256" key="1">
    <source>
        <dbReference type="SAM" id="SignalP"/>
    </source>
</evidence>
<accession>A0A495J215</accession>
<evidence type="ECO:0000313" key="3">
    <source>
        <dbReference type="Proteomes" id="UP000268007"/>
    </source>
</evidence>
<dbReference type="Proteomes" id="UP000268007">
    <property type="component" value="Unassembled WGS sequence"/>
</dbReference>
<protein>
    <recommendedName>
        <fullName evidence="4">Lipoprotein</fullName>
    </recommendedName>
</protein>
<keyword evidence="3" id="KW-1185">Reference proteome</keyword>
<sequence length="155" mass="17744">MKTLKYIPLLLLLMACHQQQVKTTIVTDSTKVVTKVSSPVDTNLITQPCAVVIEPSIKLIDKVKKRHQNKEDYNTIVDDNVYYMSQSEHYLDSVKAKKVERDSEGAITFKTLRGQTYVMKLDTIFFGVMLFNGKGKPIMADITDLQADYQKYMKE</sequence>
<proteinExistence type="predicted"/>
<keyword evidence="1" id="KW-0732">Signal</keyword>